<dbReference type="Proteomes" id="UP000694866">
    <property type="component" value="Unplaced"/>
</dbReference>
<protein>
    <submittedName>
        <fullName evidence="3">Uncharacterized protein isoform X1</fullName>
    </submittedName>
</protein>
<feature type="chain" id="PRO_5040169215" evidence="1">
    <location>
        <begin position="21"/>
        <end position="238"/>
    </location>
</feature>
<evidence type="ECO:0000256" key="1">
    <source>
        <dbReference type="SAM" id="SignalP"/>
    </source>
</evidence>
<feature type="signal peptide" evidence="1">
    <location>
        <begin position="1"/>
        <end position="20"/>
    </location>
</feature>
<reference evidence="3" key="1">
    <citation type="submission" date="2025-08" db="UniProtKB">
        <authorList>
            <consortium name="RefSeq"/>
        </authorList>
    </citation>
    <scope>IDENTIFICATION</scope>
    <source>
        <strain evidence="3">USDA-PBARC FA_bdor</strain>
        <tissue evidence="3">Whole organism</tissue>
    </source>
</reference>
<dbReference type="RefSeq" id="XP_011303301.1">
    <property type="nucleotide sequence ID" value="XM_011304999.1"/>
</dbReference>
<dbReference type="AlphaFoldDB" id="A0A9R1U100"/>
<evidence type="ECO:0000313" key="2">
    <source>
        <dbReference type="Proteomes" id="UP000694866"/>
    </source>
</evidence>
<organism evidence="2 3">
    <name type="scientific">Fopius arisanus</name>
    <dbReference type="NCBI Taxonomy" id="64838"/>
    <lineage>
        <taxon>Eukaryota</taxon>
        <taxon>Metazoa</taxon>
        <taxon>Ecdysozoa</taxon>
        <taxon>Arthropoda</taxon>
        <taxon>Hexapoda</taxon>
        <taxon>Insecta</taxon>
        <taxon>Pterygota</taxon>
        <taxon>Neoptera</taxon>
        <taxon>Endopterygota</taxon>
        <taxon>Hymenoptera</taxon>
        <taxon>Apocrita</taxon>
        <taxon>Ichneumonoidea</taxon>
        <taxon>Braconidae</taxon>
        <taxon>Opiinae</taxon>
        <taxon>Fopius</taxon>
    </lineage>
</organism>
<dbReference type="KEGG" id="fas:105266660"/>
<dbReference type="GeneID" id="105266660"/>
<accession>A0A9R1U100</accession>
<gene>
    <name evidence="3" type="primary">LOC105266660</name>
</gene>
<name>A0A9R1U100_9HYME</name>
<evidence type="ECO:0000313" key="3">
    <source>
        <dbReference type="RefSeq" id="XP_011303301.1"/>
    </source>
</evidence>
<sequence length="238" mass="28079">MMLYGLILTRLVFLFDESETLHTQPMFGYITRIIKDVTENRCVFKLFDNVNKSISEKQMRFNNLLLVDLKSILKPQTSFFNLFVLLRPPQKTDLQKCINTGMHIYMIVNTYVHHLSLCVFDPENYENKKRSIHEWCSEGQSYQAELVRLQKCIDYRSRCSSRTYEAINKDILKWGLKAYNVTKFSRDITNVTDCFNKAESRTYTDFQMLTEGLTNCIEEIRRLITDIEKVNALLPHLT</sequence>
<proteinExistence type="predicted"/>
<keyword evidence="2" id="KW-1185">Reference proteome</keyword>
<keyword evidence="1" id="KW-0732">Signal</keyword>